<feature type="transmembrane region" description="Helical" evidence="1">
    <location>
        <begin position="123"/>
        <end position="141"/>
    </location>
</feature>
<evidence type="ECO:0000313" key="2">
    <source>
        <dbReference type="EMBL" id="KAK3778890.1"/>
    </source>
</evidence>
<keyword evidence="1" id="KW-1133">Transmembrane helix</keyword>
<keyword evidence="3" id="KW-1185">Reference proteome</keyword>
<dbReference type="EMBL" id="JAWDGP010002895">
    <property type="protein sequence ID" value="KAK3778890.1"/>
    <property type="molecule type" value="Genomic_DNA"/>
</dbReference>
<evidence type="ECO:0000313" key="3">
    <source>
        <dbReference type="Proteomes" id="UP001283361"/>
    </source>
</evidence>
<keyword evidence="1" id="KW-0812">Transmembrane</keyword>
<dbReference type="PANTHER" id="PTHR37919:SF2">
    <property type="entry name" value="EXPERA DOMAIN-CONTAINING PROTEIN"/>
    <property type="match status" value="1"/>
</dbReference>
<dbReference type="AlphaFoldDB" id="A0AAE1DQT4"/>
<name>A0AAE1DQT4_9GAST</name>
<dbReference type="PANTHER" id="PTHR37919">
    <property type="entry name" value="PROTEIN CBG05606"/>
    <property type="match status" value="1"/>
</dbReference>
<feature type="transmembrane region" description="Helical" evidence="1">
    <location>
        <begin position="90"/>
        <end position="111"/>
    </location>
</feature>
<feature type="transmembrane region" description="Helical" evidence="1">
    <location>
        <begin position="37"/>
        <end position="56"/>
    </location>
</feature>
<sequence length="267" mass="30501">MAKDDATQVLYTKDRDAPKWRNKQEEIPKKHQLPQWILIWFYVSSVVCTWDASFIMCRPYSMPGKSLAWIWAPYKYYVTVDQRYSDLGDAYVFAQSLMNYAEVLINIIAIIMHYRQSKHTVPTAFMVNVMTMWKTVLYFLMFTDFCTGSEYRNGNTVLQEIFIMVIPNIIWIFLPTAAMIQLWGYIMPSEGGPHSQTFALNGEAKSHQISSPTNHQQSVKREVLRGPGSGLVQGGNAPGEIFGTKSPLSMTSCIRQRVASNEDIGKE</sequence>
<comment type="caution">
    <text evidence="2">The sequence shown here is derived from an EMBL/GenBank/DDBJ whole genome shotgun (WGS) entry which is preliminary data.</text>
</comment>
<proteinExistence type="predicted"/>
<evidence type="ECO:0000256" key="1">
    <source>
        <dbReference type="SAM" id="Phobius"/>
    </source>
</evidence>
<keyword evidence="1" id="KW-0472">Membrane</keyword>
<reference evidence="2" key="1">
    <citation type="journal article" date="2023" name="G3 (Bethesda)">
        <title>A reference genome for the long-term kleptoplast-retaining sea slug Elysia crispata morphotype clarki.</title>
        <authorList>
            <person name="Eastman K.E."/>
            <person name="Pendleton A.L."/>
            <person name="Shaikh M.A."/>
            <person name="Suttiyut T."/>
            <person name="Ogas R."/>
            <person name="Tomko P."/>
            <person name="Gavelis G."/>
            <person name="Widhalm J.R."/>
            <person name="Wisecaver J.H."/>
        </authorList>
    </citation>
    <scope>NUCLEOTIDE SEQUENCE</scope>
    <source>
        <strain evidence="2">ECLA1</strain>
    </source>
</reference>
<feature type="transmembrane region" description="Helical" evidence="1">
    <location>
        <begin position="161"/>
        <end position="186"/>
    </location>
</feature>
<accession>A0AAE1DQT4</accession>
<organism evidence="2 3">
    <name type="scientific">Elysia crispata</name>
    <name type="common">lettuce slug</name>
    <dbReference type="NCBI Taxonomy" id="231223"/>
    <lineage>
        <taxon>Eukaryota</taxon>
        <taxon>Metazoa</taxon>
        <taxon>Spiralia</taxon>
        <taxon>Lophotrochozoa</taxon>
        <taxon>Mollusca</taxon>
        <taxon>Gastropoda</taxon>
        <taxon>Heterobranchia</taxon>
        <taxon>Euthyneura</taxon>
        <taxon>Panpulmonata</taxon>
        <taxon>Sacoglossa</taxon>
        <taxon>Placobranchoidea</taxon>
        <taxon>Plakobranchidae</taxon>
        <taxon>Elysia</taxon>
    </lineage>
</organism>
<protein>
    <submittedName>
        <fullName evidence="2">Uncharacterized protein</fullName>
    </submittedName>
</protein>
<gene>
    <name evidence="2" type="ORF">RRG08_013154</name>
</gene>
<dbReference type="Proteomes" id="UP001283361">
    <property type="component" value="Unassembled WGS sequence"/>
</dbReference>